<sequence>MESIETATEEITMTRHARTRCQQRGIQTEVLRLVLEEGDREYHAGEGTFALSLSHHTLAQLSFSDIPKATLDQAANTVVLMADNGSVVTVVNHQTWTGRFYRGAKRHNPRRQRQGRYAKRYGGSAR</sequence>
<dbReference type="EMBL" id="CP102847">
    <property type="protein sequence ID" value="UVF22790.1"/>
    <property type="molecule type" value="Genomic_DNA"/>
</dbReference>
<protein>
    <submittedName>
        <fullName evidence="2">DUF4258 domain-containing protein</fullName>
    </submittedName>
</protein>
<dbReference type="Proteomes" id="UP001017257">
    <property type="component" value="Plasmid pR24_2"/>
</dbReference>
<gene>
    <name evidence="2" type="ORF">HPT29_027620</name>
</gene>
<name>A0ABY5RZX2_9HYPH</name>
<feature type="compositionally biased region" description="Basic residues" evidence="1">
    <location>
        <begin position="102"/>
        <end position="119"/>
    </location>
</feature>
<keyword evidence="3" id="KW-1185">Reference proteome</keyword>
<geneLocation type="plasmid" evidence="2 3">
    <name>pR24_2</name>
</geneLocation>
<accession>A0ABY5RZX2</accession>
<reference evidence="2" key="1">
    <citation type="submission" date="2022-08" db="EMBL/GenBank/DDBJ databases">
        <title>Microvirga terrae sp. nov., isolated from soil.</title>
        <authorList>
            <person name="Kim K.H."/>
            <person name="Seo Y.L."/>
            <person name="Kim J.M."/>
            <person name="Lee J.K."/>
            <person name="Han D.M."/>
            <person name="Jeon C.O."/>
        </authorList>
    </citation>
    <scope>NUCLEOTIDE SEQUENCE</scope>
    <source>
        <strain evidence="2">R24</strain>
        <plasmid evidence="2">pR24_2</plasmid>
    </source>
</reference>
<organism evidence="2 3">
    <name type="scientific">Microvirga terrae</name>
    <dbReference type="NCBI Taxonomy" id="2740529"/>
    <lineage>
        <taxon>Bacteria</taxon>
        <taxon>Pseudomonadati</taxon>
        <taxon>Pseudomonadota</taxon>
        <taxon>Alphaproteobacteria</taxon>
        <taxon>Hyphomicrobiales</taxon>
        <taxon>Methylobacteriaceae</taxon>
        <taxon>Microvirga</taxon>
    </lineage>
</organism>
<evidence type="ECO:0000313" key="2">
    <source>
        <dbReference type="EMBL" id="UVF22790.1"/>
    </source>
</evidence>
<proteinExistence type="predicted"/>
<evidence type="ECO:0000313" key="3">
    <source>
        <dbReference type="Proteomes" id="UP001017257"/>
    </source>
</evidence>
<feature type="region of interest" description="Disordered" evidence="1">
    <location>
        <begin position="101"/>
        <end position="126"/>
    </location>
</feature>
<evidence type="ECO:0000256" key="1">
    <source>
        <dbReference type="SAM" id="MobiDB-lite"/>
    </source>
</evidence>
<keyword evidence="2" id="KW-0614">Plasmid</keyword>
<dbReference type="RefSeq" id="WP_173949787.1">
    <property type="nucleotide sequence ID" value="NZ_CP102847.1"/>
</dbReference>